<feature type="compositionally biased region" description="Basic and acidic residues" evidence="1">
    <location>
        <begin position="151"/>
        <end position="161"/>
    </location>
</feature>
<dbReference type="HAMAP" id="MF_00003">
    <property type="entry name" value="RbfA"/>
    <property type="match status" value="1"/>
</dbReference>
<evidence type="ECO:0000256" key="1">
    <source>
        <dbReference type="SAM" id="MobiDB-lite"/>
    </source>
</evidence>
<gene>
    <name evidence="2" type="ORF">UFOPK3720_01082</name>
</gene>
<dbReference type="Gene3D" id="3.30.300.20">
    <property type="match status" value="1"/>
</dbReference>
<dbReference type="GO" id="GO:0006364">
    <property type="term" value="P:rRNA processing"/>
    <property type="evidence" value="ECO:0007669"/>
    <property type="project" value="InterPro"/>
</dbReference>
<dbReference type="NCBIfam" id="TIGR00082">
    <property type="entry name" value="rbfA"/>
    <property type="match status" value="1"/>
</dbReference>
<dbReference type="InterPro" id="IPR020053">
    <property type="entry name" value="Ribosome-bd_factorA_CS"/>
</dbReference>
<dbReference type="EMBL" id="CAFBNB010000205">
    <property type="protein sequence ID" value="CAB4937695.1"/>
    <property type="molecule type" value="Genomic_DNA"/>
</dbReference>
<dbReference type="SUPFAM" id="SSF89919">
    <property type="entry name" value="Ribosome-binding factor A, RbfA"/>
    <property type="match status" value="1"/>
</dbReference>
<protein>
    <submittedName>
        <fullName evidence="2">Unannotated protein</fullName>
    </submittedName>
</protein>
<name>A0A6J7J3B6_9ZZZZ</name>
<evidence type="ECO:0000313" key="2">
    <source>
        <dbReference type="EMBL" id="CAB4937695.1"/>
    </source>
</evidence>
<dbReference type="PROSITE" id="PS01319">
    <property type="entry name" value="RBFA"/>
    <property type="match status" value="1"/>
</dbReference>
<dbReference type="InterPro" id="IPR000238">
    <property type="entry name" value="RbfA"/>
</dbReference>
<dbReference type="InterPro" id="IPR015946">
    <property type="entry name" value="KH_dom-like_a/b"/>
</dbReference>
<reference evidence="2" key="1">
    <citation type="submission" date="2020-05" db="EMBL/GenBank/DDBJ databases">
        <authorList>
            <person name="Chiriac C."/>
            <person name="Salcher M."/>
            <person name="Ghai R."/>
            <person name="Kavagutti S V."/>
        </authorList>
    </citation>
    <scope>NUCLEOTIDE SEQUENCE</scope>
</reference>
<sequence length="161" mass="17608">MSSEARQRKMADRIKVIVAEAVERRIKDPRLGFVTITDVRVSPDLRDASVFYTVFGDDESRQSTAAALESAKGMLRTEVGRQTGIKFTPTLAFYPDAIPENARIVDDLLRAAAEADAAVHEQAVGASYAGDADPYRHPRVDEDEDLVASPDESREGADESP</sequence>
<organism evidence="2">
    <name type="scientific">freshwater metagenome</name>
    <dbReference type="NCBI Taxonomy" id="449393"/>
    <lineage>
        <taxon>unclassified sequences</taxon>
        <taxon>metagenomes</taxon>
        <taxon>ecological metagenomes</taxon>
    </lineage>
</organism>
<dbReference type="PANTHER" id="PTHR33515">
    <property type="entry name" value="RIBOSOME-BINDING FACTOR A, CHLOROPLASTIC-RELATED"/>
    <property type="match status" value="1"/>
</dbReference>
<accession>A0A6J7J3B6</accession>
<feature type="region of interest" description="Disordered" evidence="1">
    <location>
        <begin position="124"/>
        <end position="161"/>
    </location>
</feature>
<dbReference type="PANTHER" id="PTHR33515:SF1">
    <property type="entry name" value="RIBOSOME-BINDING FACTOR A, CHLOROPLASTIC-RELATED"/>
    <property type="match status" value="1"/>
</dbReference>
<proteinExistence type="inferred from homology"/>
<dbReference type="Pfam" id="PF02033">
    <property type="entry name" value="RBFA"/>
    <property type="match status" value="1"/>
</dbReference>
<dbReference type="GO" id="GO:0005829">
    <property type="term" value="C:cytosol"/>
    <property type="evidence" value="ECO:0007669"/>
    <property type="project" value="TreeGrafter"/>
</dbReference>
<dbReference type="InterPro" id="IPR023799">
    <property type="entry name" value="RbfA_dom_sf"/>
</dbReference>
<dbReference type="GO" id="GO:0043024">
    <property type="term" value="F:ribosomal small subunit binding"/>
    <property type="evidence" value="ECO:0007669"/>
    <property type="project" value="TreeGrafter"/>
</dbReference>
<dbReference type="AlphaFoldDB" id="A0A6J7J3B6"/>